<accession>A0ABQ7SSF0</accession>
<protein>
    <recommendedName>
        <fullName evidence="3">HMG box domain-containing protein</fullName>
    </recommendedName>
</protein>
<dbReference type="CDD" id="cd21993">
    <property type="entry name" value="HMG-box_WDHD1"/>
    <property type="match status" value="1"/>
</dbReference>
<name>A0ABQ7SSF0_PHRPL</name>
<evidence type="ECO:0000256" key="2">
    <source>
        <dbReference type="SAM" id="MobiDB-lite"/>
    </source>
</evidence>
<feature type="DNA-binding region" description="HMG box" evidence="1">
    <location>
        <begin position="278"/>
        <end position="346"/>
    </location>
</feature>
<keyword evidence="5" id="KW-1185">Reference proteome</keyword>
<feature type="compositionally biased region" description="Basic and acidic residues" evidence="2">
    <location>
        <begin position="328"/>
        <end position="342"/>
    </location>
</feature>
<feature type="compositionally biased region" description="Acidic residues" evidence="2">
    <location>
        <begin position="149"/>
        <end position="162"/>
    </location>
</feature>
<dbReference type="InterPro" id="IPR036910">
    <property type="entry name" value="HMG_box_dom_sf"/>
</dbReference>
<feature type="region of interest" description="Disordered" evidence="2">
    <location>
        <begin position="146"/>
        <end position="282"/>
    </location>
</feature>
<sequence>MEEQFWRSILFHNYLDYLSQNGYEHDESVKGRAVQEQQNLLMKMFALSCTLEREFRCMELAELMTQNATNLAIKYASRSRRLVLAQRLSDLAAERAAELAAAEKSSEEETEQQQQEDFRNHLNAGYSNTLTEWSQTRVRNLQCQQSVEKDEDVAEQAEEDTPDVTKPTVTVSGNQGRINPFKVSNSQKNSLGHSVNILDNMTKLPKRNTTPTGRAASSKEKGPVIKPLMPKPKLKQAAAAAFFQPRTPSTGKKPVEEKGEKNGTTESESQTKTEDNDSKRPKTGFQMWLEENRSCILTDNPHFEETEIIKEGMNRFRALSAEERMAWTEKAKGKEASDPVEVKKRKRPEGVNGDGQEEEAQKSNQDSSAAKKSKSFEQSTIKKLSAFAYKAS</sequence>
<feature type="compositionally biased region" description="Polar residues" evidence="2">
    <location>
        <begin position="362"/>
        <end position="378"/>
    </location>
</feature>
<reference evidence="4 5" key="1">
    <citation type="journal article" date="2022" name="Gigascience">
        <title>A chromosome-level genome assembly and annotation of the desert horned lizard, Phrynosoma platyrhinos, provides insight into chromosomal rearrangements among reptiles.</title>
        <authorList>
            <person name="Koochekian N."/>
            <person name="Ascanio A."/>
            <person name="Farleigh K."/>
            <person name="Card D.C."/>
            <person name="Schield D.R."/>
            <person name="Castoe T.A."/>
            <person name="Jezkova T."/>
        </authorList>
    </citation>
    <scope>NUCLEOTIDE SEQUENCE [LARGE SCALE GENOMIC DNA]</scope>
    <source>
        <strain evidence="4">NK-2021</strain>
    </source>
</reference>
<organism evidence="4 5">
    <name type="scientific">Phrynosoma platyrhinos</name>
    <name type="common">Desert horned lizard</name>
    <dbReference type="NCBI Taxonomy" id="52577"/>
    <lineage>
        <taxon>Eukaryota</taxon>
        <taxon>Metazoa</taxon>
        <taxon>Chordata</taxon>
        <taxon>Craniata</taxon>
        <taxon>Vertebrata</taxon>
        <taxon>Euteleostomi</taxon>
        <taxon>Lepidosauria</taxon>
        <taxon>Squamata</taxon>
        <taxon>Bifurcata</taxon>
        <taxon>Unidentata</taxon>
        <taxon>Episquamata</taxon>
        <taxon>Toxicofera</taxon>
        <taxon>Iguania</taxon>
        <taxon>Phrynosomatidae</taxon>
        <taxon>Phrynosomatinae</taxon>
        <taxon>Phrynosoma</taxon>
    </lineage>
</organism>
<evidence type="ECO:0000256" key="1">
    <source>
        <dbReference type="PROSITE-ProRule" id="PRU00267"/>
    </source>
</evidence>
<keyword evidence="1" id="KW-0539">Nucleus</keyword>
<feature type="compositionally biased region" description="Basic and acidic residues" evidence="2">
    <location>
        <begin position="253"/>
        <end position="280"/>
    </location>
</feature>
<dbReference type="InterPro" id="IPR055339">
    <property type="entry name" value="HMG-box_WDHD1"/>
</dbReference>
<dbReference type="PROSITE" id="PS50118">
    <property type="entry name" value="HMG_BOX_2"/>
    <property type="match status" value="1"/>
</dbReference>
<dbReference type="Pfam" id="PF24815">
    <property type="entry name" value="HMG_WDHD1"/>
    <property type="match status" value="1"/>
</dbReference>
<dbReference type="Pfam" id="PF20946">
    <property type="entry name" value="Ctf4_C"/>
    <property type="match status" value="1"/>
</dbReference>
<dbReference type="SUPFAM" id="SSF47095">
    <property type="entry name" value="HMG-box"/>
    <property type="match status" value="1"/>
</dbReference>
<keyword evidence="1" id="KW-0238">DNA-binding</keyword>
<dbReference type="Gene3D" id="1.10.30.10">
    <property type="entry name" value="High mobility group box domain"/>
    <property type="match status" value="1"/>
</dbReference>
<evidence type="ECO:0000313" key="4">
    <source>
        <dbReference type="EMBL" id="KAH0620251.1"/>
    </source>
</evidence>
<dbReference type="EMBL" id="JAIPUX010003289">
    <property type="protein sequence ID" value="KAH0620251.1"/>
    <property type="molecule type" value="Genomic_DNA"/>
</dbReference>
<evidence type="ECO:0000259" key="3">
    <source>
        <dbReference type="PROSITE" id="PS50118"/>
    </source>
</evidence>
<dbReference type="InterPro" id="IPR048591">
    <property type="entry name" value="WDHD1/CFT4_hel"/>
</dbReference>
<feature type="domain" description="HMG box" evidence="3">
    <location>
        <begin position="278"/>
        <end position="346"/>
    </location>
</feature>
<comment type="caution">
    <text evidence="4">The sequence shown here is derived from an EMBL/GenBank/DDBJ whole genome shotgun (WGS) entry which is preliminary data.</text>
</comment>
<dbReference type="SMART" id="SM00398">
    <property type="entry name" value="HMG"/>
    <property type="match status" value="1"/>
</dbReference>
<feature type="region of interest" description="Disordered" evidence="2">
    <location>
        <begin position="328"/>
        <end position="378"/>
    </location>
</feature>
<feature type="compositionally biased region" description="Low complexity" evidence="2">
    <location>
        <begin position="235"/>
        <end position="245"/>
    </location>
</feature>
<proteinExistence type="predicted"/>
<evidence type="ECO:0000313" key="5">
    <source>
        <dbReference type="Proteomes" id="UP000826234"/>
    </source>
</evidence>
<dbReference type="PANTHER" id="PTHR19932">
    <property type="entry name" value="WD REPEAT AND HMG-BOX DNA BINDING PROTEIN"/>
    <property type="match status" value="1"/>
</dbReference>
<gene>
    <name evidence="4" type="ORF">JD844_020349</name>
</gene>
<dbReference type="InterPro" id="IPR009071">
    <property type="entry name" value="HMG_box_dom"/>
</dbReference>
<feature type="compositionally biased region" description="Polar residues" evidence="2">
    <location>
        <begin position="172"/>
        <end position="199"/>
    </location>
</feature>
<dbReference type="Proteomes" id="UP000826234">
    <property type="component" value="Unassembled WGS sequence"/>
</dbReference>
<dbReference type="PANTHER" id="PTHR19932:SF10">
    <property type="entry name" value="WD REPEAT AND HMG-BOX DNA-BINDING PROTEIN 1"/>
    <property type="match status" value="1"/>
</dbReference>